<comment type="subcellular location">
    <subcellularLocation>
        <location evidence="1">Cell membrane</location>
        <topology evidence="1">Multi-pass membrane protein</topology>
    </subcellularLocation>
</comment>
<dbReference type="PANTHER" id="PTHR30086:SF15">
    <property type="entry name" value="LEUCINE EFFLUX PROTEIN"/>
    <property type="match status" value="1"/>
</dbReference>
<protein>
    <submittedName>
        <fullName evidence="8">Leucine export protein</fullName>
    </submittedName>
</protein>
<evidence type="ECO:0000256" key="6">
    <source>
        <dbReference type="ARBA" id="ARBA00023136"/>
    </source>
</evidence>
<keyword evidence="6 7" id="KW-0472">Membrane</keyword>
<keyword evidence="9" id="KW-1185">Reference proteome</keyword>
<dbReference type="GO" id="GO:0005886">
    <property type="term" value="C:plasma membrane"/>
    <property type="evidence" value="ECO:0007669"/>
    <property type="project" value="UniProtKB-SubCell"/>
</dbReference>
<dbReference type="GO" id="GO:0015820">
    <property type="term" value="P:L-leucine transport"/>
    <property type="evidence" value="ECO:0007669"/>
    <property type="project" value="TreeGrafter"/>
</dbReference>
<dbReference type="NCBIfam" id="NF008201">
    <property type="entry name" value="PRK10958.1"/>
    <property type="match status" value="1"/>
</dbReference>
<keyword evidence="3" id="KW-1003">Cell membrane</keyword>
<dbReference type="Proteomes" id="UP000323671">
    <property type="component" value="Chromosome"/>
</dbReference>
<dbReference type="RefSeq" id="WP_149425821.1">
    <property type="nucleotide sequence ID" value="NZ_CP022579.1"/>
</dbReference>
<dbReference type="Pfam" id="PF01810">
    <property type="entry name" value="LysE"/>
    <property type="match status" value="1"/>
</dbReference>
<dbReference type="InterPro" id="IPR001123">
    <property type="entry name" value="LeuE-type"/>
</dbReference>
<dbReference type="GO" id="GO:0015190">
    <property type="term" value="F:L-leucine transmembrane transporter activity"/>
    <property type="evidence" value="ECO:0007669"/>
    <property type="project" value="TreeGrafter"/>
</dbReference>
<evidence type="ECO:0000256" key="1">
    <source>
        <dbReference type="ARBA" id="ARBA00004651"/>
    </source>
</evidence>
<proteinExistence type="inferred from homology"/>
<feature type="transmembrane region" description="Helical" evidence="7">
    <location>
        <begin position="155"/>
        <end position="171"/>
    </location>
</feature>
<name>A0A5C1EAN1_9RHOO</name>
<evidence type="ECO:0000256" key="4">
    <source>
        <dbReference type="ARBA" id="ARBA00022692"/>
    </source>
</evidence>
<feature type="transmembrane region" description="Helical" evidence="7">
    <location>
        <begin position="73"/>
        <end position="93"/>
    </location>
</feature>
<dbReference type="AlphaFoldDB" id="A0A5C1EAN1"/>
<dbReference type="PANTHER" id="PTHR30086">
    <property type="entry name" value="ARGININE EXPORTER PROTEIN ARGO"/>
    <property type="match status" value="1"/>
</dbReference>
<evidence type="ECO:0000256" key="7">
    <source>
        <dbReference type="SAM" id="Phobius"/>
    </source>
</evidence>
<comment type="similarity">
    <text evidence="2">Belongs to the Rht family.</text>
</comment>
<evidence type="ECO:0000256" key="3">
    <source>
        <dbReference type="ARBA" id="ARBA00022475"/>
    </source>
</evidence>
<sequence length="237" mass="24789">MYYGITDLATFVLGTIFIVLVPGPNSLYVMTVASRQGVAAGYRGACGIFLGDLILMVLAATGVASLFKANPALFVVLKYAGAAYLVYLGLNLVRAGIRRWRGAEAGARTPDASGVADVASTANAANAMNTAEAPPEAAHPFRVALVISLLNPKAILFYVSFFIQFVSPGYAHPALSFLILGTIVQICSALYLSALIFGGRYLAETFRRRRRLSAGATGGVGSLFIGFGLKLADAGLG</sequence>
<evidence type="ECO:0000256" key="2">
    <source>
        <dbReference type="ARBA" id="ARBA00007928"/>
    </source>
</evidence>
<keyword evidence="4 7" id="KW-0812">Transmembrane</keyword>
<dbReference type="EMBL" id="CP022579">
    <property type="protein sequence ID" value="QEL65704.1"/>
    <property type="molecule type" value="Genomic_DNA"/>
</dbReference>
<dbReference type="PIRSF" id="PIRSF006324">
    <property type="entry name" value="LeuE"/>
    <property type="match status" value="1"/>
</dbReference>
<organism evidence="8 9">
    <name type="scientific">Oryzomicrobium terrae</name>
    <dbReference type="NCBI Taxonomy" id="1735038"/>
    <lineage>
        <taxon>Bacteria</taxon>
        <taxon>Pseudomonadati</taxon>
        <taxon>Pseudomonadota</taxon>
        <taxon>Betaproteobacteria</taxon>
        <taxon>Rhodocyclales</taxon>
        <taxon>Rhodocyclaceae</taxon>
        <taxon>Oryzomicrobium</taxon>
    </lineage>
</organism>
<reference evidence="8 9" key="1">
    <citation type="submission" date="2017-07" db="EMBL/GenBank/DDBJ databases">
        <title>Complete genome sequence of Oryzomicrobium terrae TPP412.</title>
        <authorList>
            <person name="Chiu L.-W."/>
            <person name="Lo K.-J."/>
            <person name="Tsai Y.-M."/>
            <person name="Lin S.-S."/>
            <person name="Kuo C.-H."/>
            <person name="Liu C.-T."/>
        </authorList>
    </citation>
    <scope>NUCLEOTIDE SEQUENCE [LARGE SCALE GENOMIC DNA]</scope>
    <source>
        <strain evidence="8 9">TPP412</strain>
    </source>
</reference>
<evidence type="ECO:0000313" key="8">
    <source>
        <dbReference type="EMBL" id="QEL65704.1"/>
    </source>
</evidence>
<feature type="transmembrane region" description="Helical" evidence="7">
    <location>
        <begin position="12"/>
        <end position="33"/>
    </location>
</feature>
<gene>
    <name evidence="8" type="primary">leuE</name>
    <name evidence="8" type="ORF">OTERR_22280</name>
</gene>
<feature type="transmembrane region" description="Helical" evidence="7">
    <location>
        <begin position="45"/>
        <end position="67"/>
    </location>
</feature>
<evidence type="ECO:0000313" key="9">
    <source>
        <dbReference type="Proteomes" id="UP000323671"/>
    </source>
</evidence>
<keyword evidence="5 7" id="KW-1133">Transmembrane helix</keyword>
<dbReference type="KEGG" id="otr:OTERR_22280"/>
<feature type="transmembrane region" description="Helical" evidence="7">
    <location>
        <begin position="177"/>
        <end position="203"/>
    </location>
</feature>
<accession>A0A5C1EAN1</accession>
<evidence type="ECO:0000256" key="5">
    <source>
        <dbReference type="ARBA" id="ARBA00022989"/>
    </source>
</evidence>